<dbReference type="OrthoDB" id="2349068at2759"/>
<dbReference type="GO" id="GO:0018580">
    <property type="term" value="F:nitronate monooxygenase activity"/>
    <property type="evidence" value="ECO:0007669"/>
    <property type="project" value="InterPro"/>
</dbReference>
<dbReference type="HOGENOM" id="CLU_038732_9_1_1"/>
<sequence>MTFVSGGLLAAEVTRAGGFGFLAIEFRFGIERFQADFALARERLGTPEGEVLPIGVGVIGWMLDAPIGVKEMLKWAIMQGVKAVWLSFGEDIGKWVQFVREADEERGDGRKTLVAVQLGTVQQMKVAAEEWKVDIIVAQGSEAGGHSWAAASSTATLLTQVQAALPAPRPIILAAGGVSSGAHIASYLALGASGVVVGTLFAGTEESVYDPFSKDVILKAGYDDAVRTTLWDRVQTYPWPKGIDGRAICQQLRDDDAAGLGIDQIREKIKEDAKEGNRSREIVWAGYPAAYIKQIRPAKDVVEQLHRETVECLRLGTTLVKTD</sequence>
<dbReference type="PANTHER" id="PTHR32332:SF31">
    <property type="entry name" value="2-NITROPROPANE DIOXYGENASE FAMILY, PUTATIVE (AFU_ORTHOLOGUE AFUA_2G09850)-RELATED"/>
    <property type="match status" value="1"/>
</dbReference>
<keyword evidence="5" id="KW-1185">Reference proteome</keyword>
<gene>
    <name evidence="4" type="ORF">DACRYDRAFT_77701</name>
</gene>
<dbReference type="InterPro" id="IPR013785">
    <property type="entry name" value="Aldolase_TIM"/>
</dbReference>
<dbReference type="OMA" id="FGWPEEY"/>
<accession>M5G5E0</accession>
<reference evidence="4 5" key="1">
    <citation type="journal article" date="2012" name="Science">
        <title>The Paleozoic origin of enzymatic lignin decomposition reconstructed from 31 fungal genomes.</title>
        <authorList>
            <person name="Floudas D."/>
            <person name="Binder M."/>
            <person name="Riley R."/>
            <person name="Barry K."/>
            <person name="Blanchette R.A."/>
            <person name="Henrissat B."/>
            <person name="Martinez A.T."/>
            <person name="Otillar R."/>
            <person name="Spatafora J.W."/>
            <person name="Yadav J.S."/>
            <person name="Aerts A."/>
            <person name="Benoit I."/>
            <person name="Boyd A."/>
            <person name="Carlson A."/>
            <person name="Copeland A."/>
            <person name="Coutinho P.M."/>
            <person name="de Vries R.P."/>
            <person name="Ferreira P."/>
            <person name="Findley K."/>
            <person name="Foster B."/>
            <person name="Gaskell J."/>
            <person name="Glotzer D."/>
            <person name="Gorecki P."/>
            <person name="Heitman J."/>
            <person name="Hesse C."/>
            <person name="Hori C."/>
            <person name="Igarashi K."/>
            <person name="Jurgens J.A."/>
            <person name="Kallen N."/>
            <person name="Kersten P."/>
            <person name="Kohler A."/>
            <person name="Kuees U."/>
            <person name="Kumar T.K.A."/>
            <person name="Kuo A."/>
            <person name="LaButti K."/>
            <person name="Larrondo L.F."/>
            <person name="Lindquist E."/>
            <person name="Ling A."/>
            <person name="Lombard V."/>
            <person name="Lucas S."/>
            <person name="Lundell T."/>
            <person name="Martin R."/>
            <person name="McLaughlin D.J."/>
            <person name="Morgenstern I."/>
            <person name="Morin E."/>
            <person name="Murat C."/>
            <person name="Nagy L.G."/>
            <person name="Nolan M."/>
            <person name="Ohm R.A."/>
            <person name="Patyshakuliyeva A."/>
            <person name="Rokas A."/>
            <person name="Ruiz-Duenas F.J."/>
            <person name="Sabat G."/>
            <person name="Salamov A."/>
            <person name="Samejima M."/>
            <person name="Schmutz J."/>
            <person name="Slot J.C."/>
            <person name="St John F."/>
            <person name="Stenlid J."/>
            <person name="Sun H."/>
            <person name="Sun S."/>
            <person name="Syed K."/>
            <person name="Tsang A."/>
            <person name="Wiebenga A."/>
            <person name="Young D."/>
            <person name="Pisabarro A."/>
            <person name="Eastwood D.C."/>
            <person name="Martin F."/>
            <person name="Cullen D."/>
            <person name="Grigoriev I.V."/>
            <person name="Hibbett D.S."/>
        </authorList>
    </citation>
    <scope>NUCLEOTIDE SEQUENCE [LARGE SCALE GENOMIC DNA]</scope>
    <source>
        <strain evidence="4 5">DJM-731 SS1</strain>
    </source>
</reference>
<dbReference type="InterPro" id="IPR004136">
    <property type="entry name" value="NMO"/>
</dbReference>
<dbReference type="RefSeq" id="XP_040630793.1">
    <property type="nucleotide sequence ID" value="XM_040776285.1"/>
</dbReference>
<name>M5G5E0_DACPD</name>
<organism evidence="4 5">
    <name type="scientific">Dacryopinax primogenitus (strain DJM 731)</name>
    <name type="common">Brown rot fungus</name>
    <dbReference type="NCBI Taxonomy" id="1858805"/>
    <lineage>
        <taxon>Eukaryota</taxon>
        <taxon>Fungi</taxon>
        <taxon>Dikarya</taxon>
        <taxon>Basidiomycota</taxon>
        <taxon>Agaricomycotina</taxon>
        <taxon>Dacrymycetes</taxon>
        <taxon>Dacrymycetales</taxon>
        <taxon>Dacrymycetaceae</taxon>
        <taxon>Dacryopinax</taxon>
    </lineage>
</organism>
<evidence type="ECO:0000256" key="1">
    <source>
        <dbReference type="ARBA" id="ARBA00022630"/>
    </source>
</evidence>
<evidence type="ECO:0000313" key="4">
    <source>
        <dbReference type="EMBL" id="EJU03899.1"/>
    </source>
</evidence>
<dbReference type="PANTHER" id="PTHR32332">
    <property type="entry name" value="2-NITROPROPANE DIOXYGENASE"/>
    <property type="match status" value="1"/>
</dbReference>
<dbReference type="SUPFAM" id="SSF51412">
    <property type="entry name" value="Inosine monophosphate dehydrogenase (IMPDH)"/>
    <property type="match status" value="1"/>
</dbReference>
<dbReference type="GeneID" id="63691347"/>
<dbReference type="CDD" id="cd04730">
    <property type="entry name" value="NPD_like"/>
    <property type="match status" value="1"/>
</dbReference>
<evidence type="ECO:0000256" key="3">
    <source>
        <dbReference type="ARBA" id="ARBA00023002"/>
    </source>
</evidence>
<dbReference type="Gene3D" id="3.20.20.70">
    <property type="entry name" value="Aldolase class I"/>
    <property type="match status" value="1"/>
</dbReference>
<keyword evidence="2" id="KW-0288">FMN</keyword>
<dbReference type="Pfam" id="PF03060">
    <property type="entry name" value="NMO"/>
    <property type="match status" value="1"/>
</dbReference>
<protein>
    <submittedName>
        <fullName evidence="4">Inosine monophosphate dehydrogenase</fullName>
    </submittedName>
</protein>
<dbReference type="STRING" id="1858805.M5G5E0"/>
<dbReference type="AlphaFoldDB" id="M5G5E0"/>
<proteinExistence type="predicted"/>
<dbReference type="EMBL" id="JH795859">
    <property type="protein sequence ID" value="EJU03899.1"/>
    <property type="molecule type" value="Genomic_DNA"/>
</dbReference>
<evidence type="ECO:0000256" key="2">
    <source>
        <dbReference type="ARBA" id="ARBA00022643"/>
    </source>
</evidence>
<evidence type="ECO:0000313" key="5">
    <source>
        <dbReference type="Proteomes" id="UP000030653"/>
    </source>
</evidence>
<dbReference type="Proteomes" id="UP000030653">
    <property type="component" value="Unassembled WGS sequence"/>
</dbReference>
<keyword evidence="1" id="KW-0285">Flavoprotein</keyword>
<keyword evidence="3" id="KW-0560">Oxidoreductase</keyword>